<proteinExistence type="predicted"/>
<accession>A0AAD4HC81</accession>
<dbReference type="Proteomes" id="UP001195769">
    <property type="component" value="Unassembled WGS sequence"/>
</dbReference>
<evidence type="ECO:0000313" key="2">
    <source>
        <dbReference type="Proteomes" id="UP001195769"/>
    </source>
</evidence>
<dbReference type="RefSeq" id="XP_041216829.1">
    <property type="nucleotide sequence ID" value="XM_041371060.1"/>
</dbReference>
<reference evidence="1" key="1">
    <citation type="journal article" date="2020" name="New Phytol.">
        <title>Comparative genomics reveals dynamic genome evolution in host specialist ectomycorrhizal fungi.</title>
        <authorList>
            <person name="Lofgren L.A."/>
            <person name="Nguyen N.H."/>
            <person name="Vilgalys R."/>
            <person name="Ruytinx J."/>
            <person name="Liao H.L."/>
            <person name="Branco S."/>
            <person name="Kuo A."/>
            <person name="LaButti K."/>
            <person name="Lipzen A."/>
            <person name="Andreopoulos W."/>
            <person name="Pangilinan J."/>
            <person name="Riley R."/>
            <person name="Hundley H."/>
            <person name="Na H."/>
            <person name="Barry K."/>
            <person name="Grigoriev I.V."/>
            <person name="Stajich J.E."/>
            <person name="Kennedy P.G."/>
        </authorList>
    </citation>
    <scope>NUCLEOTIDE SEQUENCE</scope>
    <source>
        <strain evidence="1">FC203</strain>
    </source>
</reference>
<dbReference type="AlphaFoldDB" id="A0AAD4HC81"/>
<sequence length="136" mass="15318">MVRLSHNKARCIHMHNFRRVLLRASKTTDTQVKYAPLAELAPLSSNTLIASTYDTLLAPLLTLFTDTLSSVTFLIKCSLHRYTFHALSALFAITMTQSRQWETVLATPGREGDNHQCQWPRKPAYPIRVAAALPPL</sequence>
<dbReference type="EMBL" id="JABBWK010000213">
    <property type="protein sequence ID" value="KAG1887425.1"/>
    <property type="molecule type" value="Genomic_DNA"/>
</dbReference>
<comment type="caution">
    <text evidence="1">The sequence shown here is derived from an EMBL/GenBank/DDBJ whole genome shotgun (WGS) entry which is preliminary data.</text>
</comment>
<gene>
    <name evidence="1" type="ORF">F5891DRAFT_246095</name>
</gene>
<evidence type="ECO:0000313" key="1">
    <source>
        <dbReference type="EMBL" id="KAG1887425.1"/>
    </source>
</evidence>
<protein>
    <submittedName>
        <fullName evidence="1">Uncharacterized protein</fullName>
    </submittedName>
</protein>
<name>A0AAD4HC81_9AGAM</name>
<organism evidence="1 2">
    <name type="scientific">Suillus fuscotomentosus</name>
    <dbReference type="NCBI Taxonomy" id="1912939"/>
    <lineage>
        <taxon>Eukaryota</taxon>
        <taxon>Fungi</taxon>
        <taxon>Dikarya</taxon>
        <taxon>Basidiomycota</taxon>
        <taxon>Agaricomycotina</taxon>
        <taxon>Agaricomycetes</taxon>
        <taxon>Agaricomycetidae</taxon>
        <taxon>Boletales</taxon>
        <taxon>Suillineae</taxon>
        <taxon>Suillaceae</taxon>
        <taxon>Suillus</taxon>
    </lineage>
</organism>
<dbReference type="GeneID" id="64665358"/>
<keyword evidence="2" id="KW-1185">Reference proteome</keyword>